<gene>
    <name evidence="9" type="ORF">E4K67_26895</name>
</gene>
<feature type="transmembrane region" description="Helical" evidence="7">
    <location>
        <begin position="175"/>
        <end position="195"/>
    </location>
</feature>
<keyword evidence="6 7" id="KW-0472">Membrane</keyword>
<feature type="transmembrane region" description="Helical" evidence="7">
    <location>
        <begin position="314"/>
        <end position="335"/>
    </location>
</feature>
<evidence type="ECO:0000256" key="2">
    <source>
        <dbReference type="ARBA" id="ARBA00022448"/>
    </source>
</evidence>
<evidence type="ECO:0000313" key="10">
    <source>
        <dbReference type="Proteomes" id="UP000298460"/>
    </source>
</evidence>
<feature type="transmembrane region" description="Helical" evidence="7">
    <location>
        <begin position="56"/>
        <end position="77"/>
    </location>
</feature>
<feature type="transmembrane region" description="Helical" evidence="7">
    <location>
        <begin position="89"/>
        <end position="109"/>
    </location>
</feature>
<keyword evidence="10" id="KW-1185">Reference proteome</keyword>
<evidence type="ECO:0000256" key="3">
    <source>
        <dbReference type="ARBA" id="ARBA00022475"/>
    </source>
</evidence>
<sequence length="415" mass="44572">MCRIANEGKGSDLMRSRWAIFIVVYLSNVIACLNQFKVPPVMGILMQEFHVNSTTAGWLMSIFALTGIILAFPTAVILRRFGPQKSGMLALGCTILGCVVGAIATNSPFLMTGRVIEGIGLSLLTVIAPVIISMHFKGNEIGLPMGILATWYPVGSAIAYNISNPVTQAFGSWRGNWWVGVVLGLIAFVLFACVVRRPSDGETSNGHGGASISYSEELKHPKIWLLGLTFLFVVMGRMGFLTWAPKYFADAFGINPGIANFTASLGFMWGAPGGIIAGIVFKRIKNKNALIVTCAILSAMTYTFGFIVPQGIMFEYLAVTGLIMGFTAATVWAMVPGVMTSPYFIGLGMSVIAIMQGLANFLSPPFLGNFIAGNHWNEAVIPTAVIQIIGVIFAIAFVMVKSSNPSKTREINSNN</sequence>
<accession>A0A4Z0QWC7</accession>
<dbReference type="PROSITE" id="PS50850">
    <property type="entry name" value="MFS"/>
    <property type="match status" value="1"/>
</dbReference>
<feature type="transmembrane region" description="Helical" evidence="7">
    <location>
        <begin position="223"/>
        <end position="245"/>
    </location>
</feature>
<dbReference type="EMBL" id="SPQQ01000019">
    <property type="protein sequence ID" value="TGE35122.1"/>
    <property type="molecule type" value="Genomic_DNA"/>
</dbReference>
<feature type="transmembrane region" description="Helical" evidence="7">
    <location>
        <begin position="379"/>
        <end position="400"/>
    </location>
</feature>
<protein>
    <submittedName>
        <fullName evidence="9">MFS transporter</fullName>
    </submittedName>
</protein>
<dbReference type="GO" id="GO:0005886">
    <property type="term" value="C:plasma membrane"/>
    <property type="evidence" value="ECO:0007669"/>
    <property type="project" value="UniProtKB-SubCell"/>
</dbReference>
<keyword evidence="2" id="KW-0813">Transport</keyword>
<dbReference type="PANTHER" id="PTHR43124">
    <property type="entry name" value="PURINE EFFLUX PUMP PBUE"/>
    <property type="match status" value="1"/>
</dbReference>
<comment type="subcellular location">
    <subcellularLocation>
        <location evidence="1">Cell membrane</location>
        <topology evidence="1">Multi-pass membrane protein</topology>
    </subcellularLocation>
</comment>
<dbReference type="CDD" id="cd06174">
    <property type="entry name" value="MFS"/>
    <property type="match status" value="1"/>
</dbReference>
<organism evidence="9 10">
    <name type="scientific">Desulfosporosinus fructosivorans</name>
    <dbReference type="NCBI Taxonomy" id="2018669"/>
    <lineage>
        <taxon>Bacteria</taxon>
        <taxon>Bacillati</taxon>
        <taxon>Bacillota</taxon>
        <taxon>Clostridia</taxon>
        <taxon>Eubacteriales</taxon>
        <taxon>Desulfitobacteriaceae</taxon>
        <taxon>Desulfosporosinus</taxon>
    </lineage>
</organism>
<dbReference type="PANTHER" id="PTHR43124:SF3">
    <property type="entry name" value="CHLORAMPHENICOL EFFLUX PUMP RV0191"/>
    <property type="match status" value="1"/>
</dbReference>
<evidence type="ECO:0000256" key="5">
    <source>
        <dbReference type="ARBA" id="ARBA00022989"/>
    </source>
</evidence>
<feature type="transmembrane region" description="Helical" evidence="7">
    <location>
        <begin position="18"/>
        <end position="36"/>
    </location>
</feature>
<keyword evidence="5 7" id="KW-1133">Transmembrane helix</keyword>
<evidence type="ECO:0000256" key="7">
    <source>
        <dbReference type="SAM" id="Phobius"/>
    </source>
</evidence>
<comment type="caution">
    <text evidence="9">The sequence shown here is derived from an EMBL/GenBank/DDBJ whole genome shotgun (WGS) entry which is preliminary data.</text>
</comment>
<feature type="transmembrane region" description="Helical" evidence="7">
    <location>
        <begin position="141"/>
        <end position="163"/>
    </location>
</feature>
<dbReference type="InterPro" id="IPR020846">
    <property type="entry name" value="MFS_dom"/>
</dbReference>
<dbReference type="InterPro" id="IPR050189">
    <property type="entry name" value="MFS_Efflux_Transporters"/>
</dbReference>
<feature type="transmembrane region" description="Helical" evidence="7">
    <location>
        <begin position="288"/>
        <end position="308"/>
    </location>
</feature>
<dbReference type="SUPFAM" id="SSF103473">
    <property type="entry name" value="MFS general substrate transporter"/>
    <property type="match status" value="1"/>
</dbReference>
<evidence type="ECO:0000313" key="9">
    <source>
        <dbReference type="EMBL" id="TGE35122.1"/>
    </source>
</evidence>
<dbReference type="Gene3D" id="1.20.1250.20">
    <property type="entry name" value="MFS general substrate transporter like domains"/>
    <property type="match status" value="2"/>
</dbReference>
<name>A0A4Z0QWC7_9FIRM</name>
<feature type="transmembrane region" description="Helical" evidence="7">
    <location>
        <begin position="257"/>
        <end position="281"/>
    </location>
</feature>
<dbReference type="GO" id="GO:0022857">
    <property type="term" value="F:transmembrane transporter activity"/>
    <property type="evidence" value="ECO:0007669"/>
    <property type="project" value="InterPro"/>
</dbReference>
<dbReference type="InterPro" id="IPR011701">
    <property type="entry name" value="MFS"/>
</dbReference>
<dbReference type="Proteomes" id="UP000298460">
    <property type="component" value="Unassembled WGS sequence"/>
</dbReference>
<dbReference type="Pfam" id="PF07690">
    <property type="entry name" value="MFS_1"/>
    <property type="match status" value="1"/>
</dbReference>
<evidence type="ECO:0000256" key="4">
    <source>
        <dbReference type="ARBA" id="ARBA00022692"/>
    </source>
</evidence>
<evidence type="ECO:0000256" key="1">
    <source>
        <dbReference type="ARBA" id="ARBA00004651"/>
    </source>
</evidence>
<reference evidence="9 10" key="1">
    <citation type="submission" date="2019-03" db="EMBL/GenBank/DDBJ databases">
        <title>Draft Genome Sequence of Desulfosporosinus fructosivorans Strain 63.6F, Isolated from Marine Sediment in the Baltic Sea.</title>
        <authorList>
            <person name="Hausmann B."/>
            <person name="Vandieken V."/>
            <person name="Pjevac P."/>
            <person name="Schreck K."/>
            <person name="Herbold C.W."/>
            <person name="Loy A."/>
        </authorList>
    </citation>
    <scope>NUCLEOTIDE SEQUENCE [LARGE SCALE GENOMIC DNA]</scope>
    <source>
        <strain evidence="9 10">63.6F</strain>
    </source>
</reference>
<feature type="transmembrane region" description="Helical" evidence="7">
    <location>
        <begin position="342"/>
        <end position="359"/>
    </location>
</feature>
<proteinExistence type="predicted"/>
<keyword evidence="4 7" id="KW-0812">Transmembrane</keyword>
<feature type="transmembrane region" description="Helical" evidence="7">
    <location>
        <begin position="115"/>
        <end position="134"/>
    </location>
</feature>
<evidence type="ECO:0000256" key="6">
    <source>
        <dbReference type="ARBA" id="ARBA00023136"/>
    </source>
</evidence>
<dbReference type="InterPro" id="IPR036259">
    <property type="entry name" value="MFS_trans_sf"/>
</dbReference>
<keyword evidence="3" id="KW-1003">Cell membrane</keyword>
<dbReference type="AlphaFoldDB" id="A0A4Z0QWC7"/>
<feature type="domain" description="Major facilitator superfamily (MFS) profile" evidence="8">
    <location>
        <begin position="20"/>
        <end position="402"/>
    </location>
</feature>
<evidence type="ECO:0000259" key="8">
    <source>
        <dbReference type="PROSITE" id="PS50850"/>
    </source>
</evidence>